<keyword evidence="1 6" id="KW-0489">Methyltransferase</keyword>
<dbReference type="GO" id="GO:0032259">
    <property type="term" value="P:methylation"/>
    <property type="evidence" value="ECO:0007669"/>
    <property type="project" value="UniProtKB-KW"/>
</dbReference>
<dbReference type="InterPro" id="IPR001525">
    <property type="entry name" value="C5_MeTfrase"/>
</dbReference>
<evidence type="ECO:0000256" key="1">
    <source>
        <dbReference type="ARBA" id="ARBA00022603"/>
    </source>
</evidence>
<dbReference type="PROSITE" id="PS00094">
    <property type="entry name" value="C5_MTASE_1"/>
    <property type="match status" value="1"/>
</dbReference>
<keyword evidence="3" id="KW-0949">S-adenosyl-L-methionine</keyword>
<evidence type="ECO:0000256" key="2">
    <source>
        <dbReference type="ARBA" id="ARBA00022679"/>
    </source>
</evidence>
<dbReference type="GO" id="GO:0009307">
    <property type="term" value="P:DNA restriction-modification system"/>
    <property type="evidence" value="ECO:0007669"/>
    <property type="project" value="UniProtKB-KW"/>
</dbReference>
<name>A0A381EJE6_CAMUP</name>
<evidence type="ECO:0000256" key="3">
    <source>
        <dbReference type="ARBA" id="ARBA00022691"/>
    </source>
</evidence>
<comment type="catalytic activity">
    <reaction evidence="5">
        <text>a 2'-deoxycytidine in DNA + S-adenosyl-L-methionine = a 5-methyl-2'-deoxycytidine in DNA + S-adenosyl-L-homocysteine + H(+)</text>
        <dbReference type="Rhea" id="RHEA:13681"/>
        <dbReference type="Rhea" id="RHEA-COMP:11369"/>
        <dbReference type="Rhea" id="RHEA-COMP:11370"/>
        <dbReference type="ChEBI" id="CHEBI:15378"/>
        <dbReference type="ChEBI" id="CHEBI:57856"/>
        <dbReference type="ChEBI" id="CHEBI:59789"/>
        <dbReference type="ChEBI" id="CHEBI:85452"/>
        <dbReference type="ChEBI" id="CHEBI:85454"/>
        <dbReference type="EC" id="2.1.1.37"/>
    </reaction>
</comment>
<evidence type="ECO:0000256" key="4">
    <source>
        <dbReference type="ARBA" id="ARBA00022747"/>
    </source>
</evidence>
<dbReference type="InterPro" id="IPR029063">
    <property type="entry name" value="SAM-dependent_MTases_sf"/>
</dbReference>
<dbReference type="EMBL" id="UFUZ01000001">
    <property type="protein sequence ID" value="SUX27060.1"/>
    <property type="molecule type" value="Genomic_DNA"/>
</dbReference>
<protein>
    <submittedName>
        <fullName evidence="6">Cytosine-specific methyltransferase NlaX (M.NlaX)</fullName>
        <ecNumber evidence="6">2.1.1.37</ecNumber>
    </submittedName>
</protein>
<evidence type="ECO:0000256" key="5">
    <source>
        <dbReference type="ARBA" id="ARBA00047422"/>
    </source>
</evidence>
<dbReference type="AlphaFoldDB" id="A0A381EJE6"/>
<dbReference type="REBASE" id="423138">
    <property type="entry name" value="M.Cup12264ORF1304P"/>
</dbReference>
<accession>A0A381EJE6</accession>
<dbReference type="Pfam" id="PF00145">
    <property type="entry name" value="DNA_methylase"/>
    <property type="match status" value="1"/>
</dbReference>
<sequence length="81" mass="8710">MKIGSLFAGIGGIELDSKACITYKANHKHKIINNDLAKVDLKNLSKIDILTAGFPCQAFSVAGYRKGFKDEGGGGMSFLKF</sequence>
<keyword evidence="4" id="KW-0680">Restriction system</keyword>
<dbReference type="Proteomes" id="UP000254161">
    <property type="component" value="Unassembled WGS sequence"/>
</dbReference>
<dbReference type="GO" id="GO:0003886">
    <property type="term" value="F:DNA (cytosine-5-)-methyltransferase activity"/>
    <property type="evidence" value="ECO:0007669"/>
    <property type="project" value="UniProtKB-EC"/>
</dbReference>
<dbReference type="EC" id="2.1.1.37" evidence="6"/>
<dbReference type="SUPFAM" id="SSF53335">
    <property type="entry name" value="S-adenosyl-L-methionine-dependent methyltransferases"/>
    <property type="match status" value="1"/>
</dbReference>
<reference evidence="6 7" key="1">
    <citation type="submission" date="2018-06" db="EMBL/GenBank/DDBJ databases">
        <authorList>
            <consortium name="Pathogen Informatics"/>
            <person name="Doyle S."/>
        </authorList>
    </citation>
    <scope>NUCLEOTIDE SEQUENCE [LARGE SCALE GENOMIC DNA]</scope>
    <source>
        <strain evidence="6 7">NCTC12264</strain>
    </source>
</reference>
<keyword evidence="2 6" id="KW-0808">Transferase</keyword>
<dbReference type="InterPro" id="IPR018117">
    <property type="entry name" value="C5_DNA_meth_AS"/>
</dbReference>
<evidence type="ECO:0000313" key="7">
    <source>
        <dbReference type="Proteomes" id="UP000254161"/>
    </source>
</evidence>
<organism evidence="6 7">
    <name type="scientific">Campylobacter upsaliensis</name>
    <dbReference type="NCBI Taxonomy" id="28080"/>
    <lineage>
        <taxon>Bacteria</taxon>
        <taxon>Pseudomonadati</taxon>
        <taxon>Campylobacterota</taxon>
        <taxon>Epsilonproteobacteria</taxon>
        <taxon>Campylobacterales</taxon>
        <taxon>Campylobacteraceae</taxon>
        <taxon>Campylobacter</taxon>
    </lineage>
</organism>
<proteinExistence type="predicted"/>
<evidence type="ECO:0000313" key="6">
    <source>
        <dbReference type="EMBL" id="SUX27060.1"/>
    </source>
</evidence>
<gene>
    <name evidence="6" type="primary">hhaIM</name>
    <name evidence="6" type="ORF">NCTC12264_01304</name>
</gene>
<dbReference type="Gene3D" id="3.40.50.150">
    <property type="entry name" value="Vaccinia Virus protein VP39"/>
    <property type="match status" value="1"/>
</dbReference>